<dbReference type="KEGG" id="dpo:4800497"/>
<dbReference type="AlphaFoldDB" id="A0A6I8UM76"/>
<reference evidence="10" key="1">
    <citation type="submission" date="2024-06" db="UniProtKB">
        <authorList>
            <consortium name="RefSeq"/>
        </authorList>
    </citation>
    <scope>NUCLEOTIDE SEQUENCE [LARGE SCALE GENOMIC DNA]</scope>
    <source>
        <strain evidence="10">MV2-25</strain>
    </source>
</reference>
<dbReference type="InterPro" id="IPR012506">
    <property type="entry name" value="TMEM86B-like"/>
</dbReference>
<protein>
    <recommendedName>
        <fullName evidence="6">lysoplasmalogenase</fullName>
        <ecNumber evidence="6">3.3.2.2</ecNumber>
    </recommendedName>
</protein>
<keyword evidence="3 9" id="KW-0812">Transmembrane</keyword>
<evidence type="ECO:0000256" key="3">
    <source>
        <dbReference type="ARBA" id="ARBA00022692"/>
    </source>
</evidence>
<feature type="transmembrane region" description="Helical" evidence="9">
    <location>
        <begin position="75"/>
        <end position="91"/>
    </location>
</feature>
<feature type="transmembrane region" description="Helical" evidence="9">
    <location>
        <begin position="97"/>
        <end position="116"/>
    </location>
</feature>
<feature type="transmembrane region" description="Helical" evidence="9">
    <location>
        <begin position="128"/>
        <end position="145"/>
    </location>
</feature>
<keyword evidence="10" id="KW-1185">Reference proteome</keyword>
<feature type="transmembrane region" description="Helical" evidence="9">
    <location>
        <begin position="228"/>
        <end position="255"/>
    </location>
</feature>
<dbReference type="Pfam" id="PF07947">
    <property type="entry name" value="YhhN"/>
    <property type="match status" value="1"/>
</dbReference>
<evidence type="ECO:0000256" key="4">
    <source>
        <dbReference type="ARBA" id="ARBA00022989"/>
    </source>
</evidence>
<dbReference type="GO" id="GO:0016020">
    <property type="term" value="C:membrane"/>
    <property type="evidence" value="ECO:0007669"/>
    <property type="project" value="UniProtKB-SubCell"/>
</dbReference>
<comment type="catalytic activity">
    <reaction evidence="7">
        <text>a 1-O-(1Z-alkenyl)-sn-glycero-3-phosphoethanolamine + H2O = a 2,3-saturated aldehyde + sn-glycero-3-phosphoethanolamine</text>
        <dbReference type="Rhea" id="RHEA:16905"/>
        <dbReference type="ChEBI" id="CHEBI:15377"/>
        <dbReference type="ChEBI" id="CHEBI:73359"/>
        <dbReference type="ChEBI" id="CHEBI:77288"/>
        <dbReference type="ChEBI" id="CHEBI:143890"/>
        <dbReference type="EC" id="3.3.2.2"/>
    </reaction>
</comment>
<comment type="subcellular location">
    <subcellularLocation>
        <location evidence="1">Membrane</location>
        <topology evidence="1">Multi-pass membrane protein</topology>
    </subcellularLocation>
</comment>
<accession>A0A6I8UM76</accession>
<keyword evidence="4 9" id="KW-1133">Transmembrane helix</keyword>
<sequence>MLYLTAEKCKVNVKLSSLTLHTSPVLWIESAESPLNGTAALSAEKLCRAAKAKVTPTPRNLPKYLVMVKTHGPRLAPFVATLILYFSLVRQDPQGELWTTVLKCLPIVALMFYVVANGFSLKKDYRRSLWILLGLVFSCGGDALLNVNLFPFGMVSFGVAHVFYICAFGWKPLKWPIGLALYVAVSLFVYFVHQKLDEILIIGVPIYCYLITTMLWRALARAVDAKNFLAIFCAVGAVLFVVSDALIAVTMFVGVPLPCPRLQIMITYYAAQFAIALSTADDGPQSFRSYRRKIK</sequence>
<evidence type="ECO:0000256" key="9">
    <source>
        <dbReference type="SAM" id="Phobius"/>
    </source>
</evidence>
<evidence type="ECO:0000256" key="1">
    <source>
        <dbReference type="ARBA" id="ARBA00004141"/>
    </source>
</evidence>
<dbReference type="Proteomes" id="UP000001819">
    <property type="component" value="Chromosome 2"/>
</dbReference>
<gene>
    <name evidence="11" type="primary">LOC4800497</name>
</gene>
<evidence type="ECO:0000256" key="7">
    <source>
        <dbReference type="ARBA" id="ARBA00049458"/>
    </source>
</evidence>
<dbReference type="FunCoup" id="A0A6I8UM76">
    <property type="interactions" value="87"/>
</dbReference>
<evidence type="ECO:0000256" key="2">
    <source>
        <dbReference type="ARBA" id="ARBA00007375"/>
    </source>
</evidence>
<dbReference type="RefSeq" id="XP_001357764.4">
    <property type="nucleotide sequence ID" value="XM_001357727.4"/>
</dbReference>
<evidence type="ECO:0000313" key="10">
    <source>
        <dbReference type="Proteomes" id="UP000001819"/>
    </source>
</evidence>
<evidence type="ECO:0000256" key="6">
    <source>
        <dbReference type="ARBA" id="ARBA00035673"/>
    </source>
</evidence>
<dbReference type="PANTHER" id="PTHR31885">
    <property type="entry name" value="GH04784P"/>
    <property type="match status" value="1"/>
</dbReference>
<dbReference type="InParanoid" id="A0A6I8UM76"/>
<name>A0A6I8UM76_DROPS</name>
<dbReference type="PANTHER" id="PTHR31885:SF6">
    <property type="entry name" value="GH04784P"/>
    <property type="match status" value="1"/>
</dbReference>
<feature type="transmembrane region" description="Helical" evidence="9">
    <location>
        <begin position="177"/>
        <end position="193"/>
    </location>
</feature>
<evidence type="ECO:0000256" key="5">
    <source>
        <dbReference type="ARBA" id="ARBA00023136"/>
    </source>
</evidence>
<proteinExistence type="inferred from homology"/>
<dbReference type="EC" id="3.3.2.2" evidence="6"/>
<comment type="similarity">
    <text evidence="2">Belongs to the TMEM86 family.</text>
</comment>
<reference evidence="11" key="2">
    <citation type="submission" date="2025-08" db="UniProtKB">
        <authorList>
            <consortium name="RefSeq"/>
        </authorList>
    </citation>
    <scope>IDENTIFICATION</scope>
    <source>
        <strain evidence="11">MV-25-SWS-2005</strain>
        <tissue evidence="11">Whole body</tissue>
    </source>
</reference>
<comment type="catalytic activity">
    <reaction evidence="8">
        <text>a 1-O-(1Z-alkenyl)-sn-glycero-3-phosphocholine + H2O = a 2,3-saturated aldehyde + sn-glycerol 3-phosphocholine</text>
        <dbReference type="Rhea" id="RHEA:22544"/>
        <dbReference type="ChEBI" id="CHEBI:15377"/>
        <dbReference type="ChEBI" id="CHEBI:16870"/>
        <dbReference type="ChEBI" id="CHEBI:73359"/>
        <dbReference type="ChEBI" id="CHEBI:77287"/>
        <dbReference type="EC" id="3.3.2.2"/>
    </reaction>
</comment>
<organism evidence="10 11">
    <name type="scientific">Drosophila pseudoobscura pseudoobscura</name>
    <name type="common">Fruit fly</name>
    <dbReference type="NCBI Taxonomy" id="46245"/>
    <lineage>
        <taxon>Eukaryota</taxon>
        <taxon>Metazoa</taxon>
        <taxon>Ecdysozoa</taxon>
        <taxon>Arthropoda</taxon>
        <taxon>Hexapoda</taxon>
        <taxon>Insecta</taxon>
        <taxon>Pterygota</taxon>
        <taxon>Neoptera</taxon>
        <taxon>Endopterygota</taxon>
        <taxon>Diptera</taxon>
        <taxon>Brachycera</taxon>
        <taxon>Muscomorpha</taxon>
        <taxon>Ephydroidea</taxon>
        <taxon>Drosophilidae</taxon>
        <taxon>Drosophila</taxon>
        <taxon>Sophophora</taxon>
    </lineage>
</organism>
<feature type="transmembrane region" description="Helical" evidence="9">
    <location>
        <begin position="151"/>
        <end position="170"/>
    </location>
</feature>
<evidence type="ECO:0000256" key="8">
    <source>
        <dbReference type="ARBA" id="ARBA00049560"/>
    </source>
</evidence>
<feature type="transmembrane region" description="Helical" evidence="9">
    <location>
        <begin position="199"/>
        <end position="216"/>
    </location>
</feature>
<evidence type="ECO:0000313" key="11">
    <source>
        <dbReference type="RefSeq" id="XP_001357764.4"/>
    </source>
</evidence>
<keyword evidence="5 9" id="KW-0472">Membrane</keyword>
<dbReference type="GO" id="GO:0047408">
    <property type="term" value="F:alkenylglycerophosphocholine hydrolase activity"/>
    <property type="evidence" value="ECO:0007669"/>
    <property type="project" value="UniProtKB-EC"/>
</dbReference>